<feature type="non-terminal residue" evidence="1">
    <location>
        <position position="1"/>
    </location>
</feature>
<feature type="non-terminal residue" evidence="1">
    <location>
        <position position="67"/>
    </location>
</feature>
<evidence type="ECO:0000313" key="1">
    <source>
        <dbReference type="EMBL" id="RRV02616.1"/>
    </source>
</evidence>
<protein>
    <submittedName>
        <fullName evidence="1">Uncharacterized protein</fullName>
    </submittedName>
</protein>
<name>A0A3R8UY99_9GAMM</name>
<dbReference type="EMBL" id="RHQL01000052">
    <property type="protein sequence ID" value="RRV02616.1"/>
    <property type="molecule type" value="Genomic_DNA"/>
</dbReference>
<gene>
    <name evidence="1" type="ORF">EGJ28_24435</name>
</gene>
<proteinExistence type="predicted"/>
<dbReference type="Pfam" id="PF17963">
    <property type="entry name" value="Big_9"/>
    <property type="match status" value="1"/>
</dbReference>
<sequence length="67" mass="6954">SLVNAPNNAHGTVTISGDRATFTPKLNWNGTTTFTYRANDGKANSNTATVTVTVTPVNDAPSVSNTT</sequence>
<dbReference type="AlphaFoldDB" id="A0A3R8UY99"/>
<dbReference type="Proteomes" id="UP000276506">
    <property type="component" value="Unassembled WGS sequence"/>
</dbReference>
<dbReference type="Gene3D" id="2.60.40.3440">
    <property type="match status" value="1"/>
</dbReference>
<reference evidence="1 2" key="1">
    <citation type="submission" date="2018-10" db="EMBL/GenBank/DDBJ databases">
        <title>Transmission dynamics of multidrug resistant bacteria on intensive care unit surfaces.</title>
        <authorList>
            <person name="D'Souza A.W."/>
            <person name="Potter R.F."/>
            <person name="Wallace M."/>
            <person name="Shupe A."/>
            <person name="Patel S."/>
            <person name="Sun S."/>
            <person name="Gul D."/>
            <person name="Kwon J.H."/>
            <person name="Andleeb S."/>
            <person name="Burnham C.-A.D."/>
            <person name="Dantas G."/>
        </authorList>
    </citation>
    <scope>NUCLEOTIDE SEQUENCE [LARGE SCALE GENOMIC DNA]</scope>
    <source>
        <strain evidence="1 2">PX_177</strain>
    </source>
</reference>
<comment type="caution">
    <text evidence="1">The sequence shown here is derived from an EMBL/GenBank/DDBJ whole genome shotgun (WGS) entry which is preliminary data.</text>
</comment>
<evidence type="ECO:0000313" key="2">
    <source>
        <dbReference type="Proteomes" id="UP000276506"/>
    </source>
</evidence>
<accession>A0A3R8UY99</accession>
<organism evidence="1 2">
    <name type="scientific">Stutzerimonas xanthomarina</name>
    <dbReference type="NCBI Taxonomy" id="271420"/>
    <lineage>
        <taxon>Bacteria</taxon>
        <taxon>Pseudomonadati</taxon>
        <taxon>Pseudomonadota</taxon>
        <taxon>Gammaproteobacteria</taxon>
        <taxon>Pseudomonadales</taxon>
        <taxon>Pseudomonadaceae</taxon>
        <taxon>Stutzerimonas</taxon>
    </lineage>
</organism>